<gene>
    <name evidence="16" type="ORF">V5799_019707</name>
</gene>
<evidence type="ECO:0000259" key="15">
    <source>
        <dbReference type="Pfam" id="PF01545"/>
    </source>
</evidence>
<feature type="region of interest" description="Disordered" evidence="12">
    <location>
        <begin position="122"/>
        <end position="166"/>
    </location>
</feature>
<evidence type="ECO:0000256" key="12">
    <source>
        <dbReference type="SAM" id="MobiDB-lite"/>
    </source>
</evidence>
<evidence type="ECO:0000256" key="6">
    <source>
        <dbReference type="ARBA" id="ARBA00022989"/>
    </source>
</evidence>
<name>A0AAQ4EW53_AMBAM</name>
<keyword evidence="7" id="KW-0333">Golgi apparatus</keyword>
<evidence type="ECO:0000256" key="4">
    <source>
        <dbReference type="ARBA" id="ARBA00022833"/>
    </source>
</evidence>
<dbReference type="SUPFAM" id="SSF54928">
    <property type="entry name" value="RNA-binding domain, RBD"/>
    <property type="match status" value="1"/>
</dbReference>
<dbReference type="Proteomes" id="UP001321473">
    <property type="component" value="Unassembled WGS sequence"/>
</dbReference>
<feature type="transmembrane region" description="Helical" evidence="13">
    <location>
        <begin position="461"/>
        <end position="480"/>
    </location>
</feature>
<evidence type="ECO:0000256" key="13">
    <source>
        <dbReference type="SAM" id="Phobius"/>
    </source>
</evidence>
<keyword evidence="2" id="KW-0813">Transport</keyword>
<dbReference type="PANTHER" id="PTHR46531:SF1">
    <property type="entry name" value="ZINC TRANSPORTER 6"/>
    <property type="match status" value="1"/>
</dbReference>
<dbReference type="Gene3D" id="1.20.1510.10">
    <property type="entry name" value="Cation efflux protein transmembrane domain"/>
    <property type="match status" value="1"/>
</dbReference>
<dbReference type="SUPFAM" id="SSF161111">
    <property type="entry name" value="Cation efflux protein transmembrane domain-like"/>
    <property type="match status" value="1"/>
</dbReference>
<reference evidence="16 17" key="1">
    <citation type="journal article" date="2023" name="Arcadia Sci">
        <title>De novo assembly of a long-read Amblyomma americanum tick genome.</title>
        <authorList>
            <person name="Chou S."/>
            <person name="Poskanzer K.E."/>
            <person name="Rollins M."/>
            <person name="Thuy-Boun P.S."/>
        </authorList>
    </citation>
    <scope>NUCLEOTIDE SEQUENCE [LARGE SCALE GENOMIC DNA]</scope>
    <source>
        <strain evidence="16">F_SG_1</strain>
        <tissue evidence="16">Salivary glands</tissue>
    </source>
</reference>
<dbReference type="GO" id="GO:0006829">
    <property type="term" value="P:zinc ion transport"/>
    <property type="evidence" value="ECO:0007669"/>
    <property type="project" value="TreeGrafter"/>
</dbReference>
<dbReference type="InterPro" id="IPR035979">
    <property type="entry name" value="RBD_domain_sf"/>
</dbReference>
<accession>A0AAQ4EW53</accession>
<feature type="transmembrane region" description="Helical" evidence="13">
    <location>
        <begin position="492"/>
        <end position="515"/>
    </location>
</feature>
<evidence type="ECO:0000256" key="11">
    <source>
        <dbReference type="ARBA" id="ARBA00045455"/>
    </source>
</evidence>
<dbReference type="Pfam" id="PF01545">
    <property type="entry name" value="Cation_efflux"/>
    <property type="match status" value="1"/>
</dbReference>
<dbReference type="GO" id="GO:0003723">
    <property type="term" value="F:RNA binding"/>
    <property type="evidence" value="ECO:0007669"/>
    <property type="project" value="UniProtKB-KW"/>
</dbReference>
<dbReference type="Gene3D" id="3.30.70.330">
    <property type="match status" value="1"/>
</dbReference>
<dbReference type="Pfam" id="PF00076">
    <property type="entry name" value="RRM_1"/>
    <property type="match status" value="1"/>
</dbReference>
<evidence type="ECO:0000256" key="10">
    <source>
        <dbReference type="ARBA" id="ARBA00038600"/>
    </source>
</evidence>
<dbReference type="GO" id="GO:0005794">
    <property type="term" value="C:Golgi apparatus"/>
    <property type="evidence" value="ECO:0007669"/>
    <property type="project" value="UniProtKB-SubCell"/>
</dbReference>
<keyword evidence="8" id="KW-0406">Ion transport</keyword>
<dbReference type="InterPro" id="IPR058533">
    <property type="entry name" value="Cation_efflux_TM"/>
</dbReference>
<dbReference type="AlphaFoldDB" id="A0AAQ4EW53"/>
<evidence type="ECO:0000256" key="5">
    <source>
        <dbReference type="ARBA" id="ARBA00022884"/>
    </source>
</evidence>
<evidence type="ECO:0000313" key="17">
    <source>
        <dbReference type="Proteomes" id="UP001321473"/>
    </source>
</evidence>
<organism evidence="16 17">
    <name type="scientific">Amblyomma americanum</name>
    <name type="common">Lone star tick</name>
    <dbReference type="NCBI Taxonomy" id="6943"/>
    <lineage>
        <taxon>Eukaryota</taxon>
        <taxon>Metazoa</taxon>
        <taxon>Ecdysozoa</taxon>
        <taxon>Arthropoda</taxon>
        <taxon>Chelicerata</taxon>
        <taxon>Arachnida</taxon>
        <taxon>Acari</taxon>
        <taxon>Parasitiformes</taxon>
        <taxon>Ixodida</taxon>
        <taxon>Ixodoidea</taxon>
        <taxon>Ixodidae</taxon>
        <taxon>Amblyomminae</taxon>
        <taxon>Amblyomma</taxon>
    </lineage>
</organism>
<evidence type="ECO:0000259" key="14">
    <source>
        <dbReference type="Pfam" id="PF00076"/>
    </source>
</evidence>
<evidence type="ECO:0000256" key="1">
    <source>
        <dbReference type="ARBA" id="ARBA00004166"/>
    </source>
</evidence>
<evidence type="ECO:0000256" key="2">
    <source>
        <dbReference type="ARBA" id="ARBA00022448"/>
    </source>
</evidence>
<feature type="compositionally biased region" description="Basic and acidic residues" evidence="12">
    <location>
        <begin position="195"/>
        <end position="212"/>
    </location>
</feature>
<dbReference type="InterPro" id="IPR027469">
    <property type="entry name" value="Cation_efflux_TMD_sf"/>
</dbReference>
<keyword evidence="9 13" id="KW-0472">Membrane</keyword>
<keyword evidence="17" id="KW-1185">Reference proteome</keyword>
<evidence type="ECO:0008006" key="18">
    <source>
        <dbReference type="Google" id="ProtNLM"/>
    </source>
</evidence>
<keyword evidence="6 13" id="KW-1133">Transmembrane helix</keyword>
<dbReference type="InterPro" id="IPR012677">
    <property type="entry name" value="Nucleotide-bd_a/b_plait_sf"/>
</dbReference>
<comment type="subcellular location">
    <subcellularLocation>
        <location evidence="1">Golgi apparatus</location>
        <location evidence="1">trans-Golgi network membrane</location>
        <topology evidence="1">Multi-pass membrane protein</topology>
    </subcellularLocation>
</comment>
<evidence type="ECO:0000256" key="7">
    <source>
        <dbReference type="ARBA" id="ARBA00023034"/>
    </source>
</evidence>
<keyword evidence="3 13" id="KW-0812">Transmembrane</keyword>
<protein>
    <recommendedName>
        <fullName evidence="18">Zinc transporter 6</fullName>
    </recommendedName>
</protein>
<dbReference type="PANTHER" id="PTHR46531">
    <property type="entry name" value="ZINC TRANSPORTER 6"/>
    <property type="match status" value="1"/>
</dbReference>
<feature type="compositionally biased region" description="Pro residues" evidence="12">
    <location>
        <begin position="213"/>
        <end position="223"/>
    </location>
</feature>
<dbReference type="GO" id="GO:0008324">
    <property type="term" value="F:monoatomic cation transmembrane transporter activity"/>
    <property type="evidence" value="ECO:0007669"/>
    <property type="project" value="InterPro"/>
</dbReference>
<comment type="function">
    <text evidence="11">Has probably no intrinsic transporter activity but together with SLC30A5 forms a functional zinc ion:proton antiporter heterodimer, mediating zinc entry into the lumen of organelles along the secretory pathway. As part of that zinc ion:proton antiporter, contributes to zinc ion homeostasis within the early secretory pathway and regulates the activation and folding of enzymes like alkaline phosphatases and enzymes involved in phosphatidylinositol glycan anchor biosynthesis.</text>
</comment>
<feature type="region of interest" description="Disordered" evidence="12">
    <location>
        <begin position="195"/>
        <end position="230"/>
    </location>
</feature>
<comment type="subunit">
    <text evidence="10">Heterodimer with SLC30A5; form a functional zinc ion transmembrane transporter.</text>
</comment>
<feature type="region of interest" description="Disordered" evidence="12">
    <location>
        <begin position="606"/>
        <end position="632"/>
    </location>
</feature>
<dbReference type="InterPro" id="IPR052005">
    <property type="entry name" value="CDF_SLC30A"/>
</dbReference>
<proteinExistence type="predicted"/>
<feature type="domain" description="Cation efflux protein transmembrane" evidence="15">
    <location>
        <begin position="299"/>
        <end position="514"/>
    </location>
</feature>
<keyword evidence="4" id="KW-0862">Zinc</keyword>
<dbReference type="InterPro" id="IPR000504">
    <property type="entry name" value="RRM_dom"/>
</dbReference>
<dbReference type="GO" id="GO:0016020">
    <property type="term" value="C:membrane"/>
    <property type="evidence" value="ECO:0007669"/>
    <property type="project" value="InterPro"/>
</dbReference>
<evidence type="ECO:0000313" key="16">
    <source>
        <dbReference type="EMBL" id="KAK8778947.1"/>
    </source>
</evidence>
<sequence>MRHGRKSSAETFFLVVHCGIRTFLLGSQPGNTRHIPRQARCWWSVVVRPDAFASLLTYLHVRTRCCRPSAVKLQHVAEDKALQCDVINKYGFVHMATEEQAEEALKNLNNYNFMGSTLSVERSTSKFHQEPGAPGRAKGGPRYEDRPPYGQGMQRNGYDGRPSGGYYNGGGPGGYADYRRGGDFYDRAPYRAMVDRPRPYPAPYERRDDPYAPRRPPPGPPSMGPDMYERRPAPDYALYSRRSPPPASGYSWGAFQLPPQQGLFQPFRKPALGVVGTLITELRPVMKEPAAKKVVWLMVGNVICSSVLSYWSRSSGSLALGAFTQLTLFDLLCLGNCLLGMWVSQQKPGPTYSFGYRRWEVLAILASTTLSQLGSFLVLKESIERLLEPAAVHMGRLLPGTVLGLCWHLLVQLTVKQPALSSVLQASSSSWLQEHLSDISHSVCSVVPGLSGLLLPRLNPILLLGWAEACLLLLCHTLMLSYDWAHADTVTAVLLAIMCCATMLPVSIHCAFVLLQTTPGHLLGQLDKCLREASTLDGVLEFRHELFWTLSFGTLAGSVHVRVRRDANEQLVLAHIVDRLSGLVPELTVQVFKDEWAWSRAAPFHPARDQSPSLERRESYGSQSALSAAAKV</sequence>
<evidence type="ECO:0000256" key="3">
    <source>
        <dbReference type="ARBA" id="ARBA00022692"/>
    </source>
</evidence>
<evidence type="ECO:0000256" key="9">
    <source>
        <dbReference type="ARBA" id="ARBA00023136"/>
    </source>
</evidence>
<comment type="caution">
    <text evidence="16">The sequence shown here is derived from an EMBL/GenBank/DDBJ whole genome shotgun (WGS) entry which is preliminary data.</text>
</comment>
<evidence type="ECO:0000256" key="8">
    <source>
        <dbReference type="ARBA" id="ARBA00023065"/>
    </source>
</evidence>
<keyword evidence="5" id="KW-0694">RNA-binding</keyword>
<dbReference type="EMBL" id="JARKHS020010264">
    <property type="protein sequence ID" value="KAK8778947.1"/>
    <property type="molecule type" value="Genomic_DNA"/>
</dbReference>
<feature type="domain" description="RRM" evidence="14">
    <location>
        <begin position="88"/>
        <end position="118"/>
    </location>
</feature>